<dbReference type="InterPro" id="IPR018461">
    <property type="entry name" value="Na/H_Antiport_NhaC-like_C"/>
</dbReference>
<feature type="transmembrane region" description="Helical" evidence="9">
    <location>
        <begin position="12"/>
        <end position="34"/>
    </location>
</feature>
<proteinExistence type="inferred from homology"/>
<evidence type="ECO:0000256" key="6">
    <source>
        <dbReference type="ARBA" id="ARBA00022989"/>
    </source>
</evidence>
<comment type="similarity">
    <text evidence="8">Belongs to the NhaC Na(+)/H(+) (TC 2.A.35) antiporter family.</text>
</comment>
<evidence type="ECO:0000256" key="1">
    <source>
        <dbReference type="ARBA" id="ARBA00004651"/>
    </source>
</evidence>
<feature type="transmembrane region" description="Helical" evidence="9">
    <location>
        <begin position="40"/>
        <end position="58"/>
    </location>
</feature>
<name>A0A6I1FG67_9BACI</name>
<keyword evidence="4" id="KW-1003">Cell membrane</keyword>
<dbReference type="RefSeq" id="WP_152151126.1">
    <property type="nucleotide sequence ID" value="NZ_WEIO01000004.1"/>
</dbReference>
<dbReference type="InterPro" id="IPR052180">
    <property type="entry name" value="NhaC_Na-H+_Antiporter"/>
</dbReference>
<dbReference type="PANTHER" id="PTHR33451:SF3">
    <property type="entry name" value="MALATE-2H(+)_NA(+)-LACTATE ANTIPORTER"/>
    <property type="match status" value="1"/>
</dbReference>
<gene>
    <name evidence="11" type="primary">nhaC</name>
    <name evidence="11" type="ORF">F9802_09095</name>
</gene>
<dbReference type="Proteomes" id="UP000429595">
    <property type="component" value="Unassembled WGS sequence"/>
</dbReference>
<dbReference type="Pfam" id="PF03553">
    <property type="entry name" value="Na_H_antiporter"/>
    <property type="match status" value="1"/>
</dbReference>
<keyword evidence="12" id="KW-1185">Reference proteome</keyword>
<evidence type="ECO:0000256" key="9">
    <source>
        <dbReference type="SAM" id="Phobius"/>
    </source>
</evidence>
<comment type="subcellular location">
    <subcellularLocation>
        <location evidence="1">Cell membrane</location>
        <topology evidence="1">Multi-pass membrane protein</topology>
    </subcellularLocation>
</comment>
<dbReference type="InterPro" id="IPR004770">
    <property type="entry name" value="Na/H_antiport_NhaC"/>
</dbReference>
<comment type="caution">
    <text evidence="11">The sequence shown here is derived from an EMBL/GenBank/DDBJ whole genome shotgun (WGS) entry which is preliminary data.</text>
</comment>
<keyword evidence="7 9" id="KW-0472">Membrane</keyword>
<feature type="transmembrane region" description="Helical" evidence="9">
    <location>
        <begin position="353"/>
        <end position="379"/>
    </location>
</feature>
<evidence type="ECO:0000256" key="5">
    <source>
        <dbReference type="ARBA" id="ARBA00022692"/>
    </source>
</evidence>
<evidence type="ECO:0000313" key="12">
    <source>
        <dbReference type="Proteomes" id="UP000429595"/>
    </source>
</evidence>
<evidence type="ECO:0000256" key="3">
    <source>
        <dbReference type="ARBA" id="ARBA00022449"/>
    </source>
</evidence>
<keyword evidence="6 9" id="KW-1133">Transmembrane helix</keyword>
<dbReference type="EMBL" id="WEIO01000004">
    <property type="protein sequence ID" value="KAB7707153.1"/>
    <property type="molecule type" value="Genomic_DNA"/>
</dbReference>
<keyword evidence="3" id="KW-0050">Antiport</keyword>
<protein>
    <submittedName>
        <fullName evidence="11">Na+/H+ antiporter NhaC</fullName>
    </submittedName>
</protein>
<feature type="transmembrane region" description="Helical" evidence="9">
    <location>
        <begin position="237"/>
        <end position="257"/>
    </location>
</feature>
<dbReference type="NCBIfam" id="TIGR00931">
    <property type="entry name" value="antiport_nhaC"/>
    <property type="match status" value="1"/>
</dbReference>
<dbReference type="AlphaFoldDB" id="A0A6I1FG67"/>
<keyword evidence="5 9" id="KW-0812">Transmembrane</keyword>
<evidence type="ECO:0000256" key="4">
    <source>
        <dbReference type="ARBA" id="ARBA00022475"/>
    </source>
</evidence>
<feature type="transmembrane region" description="Helical" evidence="9">
    <location>
        <begin position="111"/>
        <end position="133"/>
    </location>
</feature>
<feature type="transmembrane region" description="Helical" evidence="9">
    <location>
        <begin position="432"/>
        <end position="453"/>
    </location>
</feature>
<feature type="transmembrane region" description="Helical" evidence="9">
    <location>
        <begin position="313"/>
        <end position="332"/>
    </location>
</feature>
<organism evidence="11 12">
    <name type="scientific">Bacillus aerolatus</name>
    <dbReference type="NCBI Taxonomy" id="2653354"/>
    <lineage>
        <taxon>Bacteria</taxon>
        <taxon>Bacillati</taxon>
        <taxon>Bacillota</taxon>
        <taxon>Bacilli</taxon>
        <taxon>Bacillales</taxon>
        <taxon>Bacillaceae</taxon>
        <taxon>Bacillus</taxon>
    </lineage>
</organism>
<dbReference type="PANTHER" id="PTHR33451">
    <property type="entry name" value="MALATE-2H(+)/NA(+)-LACTATE ANTIPORTER"/>
    <property type="match status" value="1"/>
</dbReference>
<evidence type="ECO:0000256" key="7">
    <source>
        <dbReference type="ARBA" id="ARBA00023136"/>
    </source>
</evidence>
<evidence type="ECO:0000256" key="8">
    <source>
        <dbReference type="ARBA" id="ARBA00038435"/>
    </source>
</evidence>
<dbReference type="GO" id="GO:0005886">
    <property type="term" value="C:plasma membrane"/>
    <property type="evidence" value="ECO:0007669"/>
    <property type="project" value="UniProtKB-SubCell"/>
</dbReference>
<evidence type="ECO:0000256" key="2">
    <source>
        <dbReference type="ARBA" id="ARBA00022448"/>
    </source>
</evidence>
<evidence type="ECO:0000313" key="11">
    <source>
        <dbReference type="EMBL" id="KAB7707153.1"/>
    </source>
</evidence>
<feature type="transmembrane region" description="Helical" evidence="9">
    <location>
        <begin position="264"/>
        <end position="282"/>
    </location>
</feature>
<feature type="transmembrane region" description="Helical" evidence="9">
    <location>
        <begin position="195"/>
        <end position="217"/>
    </location>
</feature>
<evidence type="ECO:0000259" key="10">
    <source>
        <dbReference type="Pfam" id="PF03553"/>
    </source>
</evidence>
<sequence length="476" mass="51513">MPKISKQPRLPSVREIIVLLLFFMAIMFSSVSVFEIDISLSLFIVWFVVIFFGLYLGHTYDDLQESIIKGITNGLQAPLIILAVGSLIGTWIAGGVVPSIIYYGLEIMHPSVFLPGTVIICAITSLATGTSWGTAGTAGIAMMGIGQSFGLPLPLVAGAVISGSFFGDKLSPISDTTVLTASLSKVKLMDHIRSMLYVSLPAIIITAILFYIAGMLYGNENVDVSKVQENANALNSHFNIGWYSLIPALIVMMLLALNKPSIPTITFGALLGVIWSWAFQGVDFIPALKTAYEGYSANTGIEFLDILLNRGGISSMSGLVVFFLVALGFGGLMEQTGVIKVVSDILSRWAKNAGRLTVSTIAAGFFGNFFGSAAFVALITATKMTGENYDKLKIERRVLSRNAETGGTLTGVMIPWTENAMYMTAVLGVSTFAYAPFVWFPFIAITIAVIYGYTGKFIWYVEDEPTVEEEYRAHTQ</sequence>
<dbReference type="GO" id="GO:0015297">
    <property type="term" value="F:antiporter activity"/>
    <property type="evidence" value="ECO:0007669"/>
    <property type="project" value="UniProtKB-KW"/>
</dbReference>
<feature type="transmembrane region" description="Helical" evidence="9">
    <location>
        <begin position="79"/>
        <end position="105"/>
    </location>
</feature>
<feature type="domain" description="Na+/H+ antiporter NhaC-like C-terminal" evidence="10">
    <location>
        <begin position="165"/>
        <end position="455"/>
    </location>
</feature>
<reference evidence="11 12" key="1">
    <citation type="submission" date="2019-10" db="EMBL/GenBank/DDBJ databases">
        <title>Bacillus aerolatum sp. nov., isolated from bioaerosol of sport playgrounds.</title>
        <authorList>
            <person name="Chen P."/>
            <person name="Zhang G."/>
        </authorList>
    </citation>
    <scope>NUCLEOTIDE SEQUENCE [LARGE SCALE GENOMIC DNA]</scope>
    <source>
        <strain evidence="11 12">CX253</strain>
    </source>
</reference>
<keyword evidence="2" id="KW-0813">Transport</keyword>
<accession>A0A6I1FG67</accession>